<dbReference type="AlphaFoldDB" id="L8HHE2"/>
<accession>L8HHE2</accession>
<organism evidence="6 7">
    <name type="scientific">Acanthamoeba castellanii (strain ATCC 30010 / Neff)</name>
    <dbReference type="NCBI Taxonomy" id="1257118"/>
    <lineage>
        <taxon>Eukaryota</taxon>
        <taxon>Amoebozoa</taxon>
        <taxon>Discosea</taxon>
        <taxon>Longamoebia</taxon>
        <taxon>Centramoebida</taxon>
        <taxon>Acanthamoebidae</taxon>
        <taxon>Acanthamoeba</taxon>
    </lineage>
</organism>
<protein>
    <submittedName>
        <fullName evidence="6">SET family protein</fullName>
    </submittedName>
</protein>
<dbReference type="Pfam" id="PF00856">
    <property type="entry name" value="SET"/>
    <property type="match status" value="1"/>
</dbReference>
<proteinExistence type="predicted"/>
<evidence type="ECO:0000256" key="1">
    <source>
        <dbReference type="ARBA" id="ARBA00022603"/>
    </source>
</evidence>
<dbReference type="GO" id="GO:0032259">
    <property type="term" value="P:methylation"/>
    <property type="evidence" value="ECO:0007669"/>
    <property type="project" value="UniProtKB-KW"/>
</dbReference>
<dbReference type="OrthoDB" id="5984008at2759"/>
<reference evidence="6 7" key="1">
    <citation type="journal article" date="2013" name="Genome Biol.">
        <title>Genome of Acanthamoeba castellanii highlights extensive lateral gene transfer and early evolution of tyrosine kinase signaling.</title>
        <authorList>
            <person name="Clarke M."/>
            <person name="Lohan A.J."/>
            <person name="Liu B."/>
            <person name="Lagkouvardos I."/>
            <person name="Roy S."/>
            <person name="Zafar N."/>
            <person name="Bertelli C."/>
            <person name="Schilde C."/>
            <person name="Kianianmomeni A."/>
            <person name="Burglin T.R."/>
            <person name="Frech C."/>
            <person name="Turcotte B."/>
            <person name="Kopec K.O."/>
            <person name="Synnott J.M."/>
            <person name="Choo C."/>
            <person name="Paponov I."/>
            <person name="Finkler A."/>
            <person name="Soon Heng Tan C."/>
            <person name="Hutchins A.P."/>
            <person name="Weinmeier T."/>
            <person name="Rattei T."/>
            <person name="Chu J.S."/>
            <person name="Gimenez G."/>
            <person name="Irimia M."/>
            <person name="Rigden D.J."/>
            <person name="Fitzpatrick D.A."/>
            <person name="Lorenzo-Morales J."/>
            <person name="Bateman A."/>
            <person name="Chiu C.H."/>
            <person name="Tang P."/>
            <person name="Hegemann P."/>
            <person name="Fromm H."/>
            <person name="Raoult D."/>
            <person name="Greub G."/>
            <person name="Miranda-Saavedra D."/>
            <person name="Chen N."/>
            <person name="Nash P."/>
            <person name="Ginger M.L."/>
            <person name="Horn M."/>
            <person name="Schaap P."/>
            <person name="Caler L."/>
            <person name="Loftus B."/>
        </authorList>
    </citation>
    <scope>NUCLEOTIDE SEQUENCE [LARGE SCALE GENOMIC DNA]</scope>
    <source>
        <strain evidence="6 7">Neff</strain>
    </source>
</reference>
<dbReference type="EMBL" id="KB007837">
    <property type="protein sequence ID" value="ELR24098.1"/>
    <property type="molecule type" value="Genomic_DNA"/>
</dbReference>
<dbReference type="GeneID" id="14925100"/>
<dbReference type="PANTHER" id="PTHR12350:SF19">
    <property type="entry name" value="SET DOMAIN-CONTAINING PROTEIN"/>
    <property type="match status" value="1"/>
</dbReference>
<keyword evidence="3" id="KW-0949">S-adenosyl-L-methionine</keyword>
<dbReference type="KEGG" id="acan:ACA1_152970"/>
<dbReference type="InterPro" id="IPR003616">
    <property type="entry name" value="Post-SET_dom"/>
</dbReference>
<dbReference type="InterPro" id="IPR001214">
    <property type="entry name" value="SET_dom"/>
</dbReference>
<dbReference type="RefSeq" id="XP_004353626.1">
    <property type="nucleotide sequence ID" value="XM_004353574.1"/>
</dbReference>
<keyword evidence="7" id="KW-1185">Reference proteome</keyword>
<dbReference type="Proteomes" id="UP000011083">
    <property type="component" value="Unassembled WGS sequence"/>
</dbReference>
<dbReference type="PROSITE" id="PS50280">
    <property type="entry name" value="SET"/>
    <property type="match status" value="1"/>
</dbReference>
<dbReference type="InterPro" id="IPR046341">
    <property type="entry name" value="SET_dom_sf"/>
</dbReference>
<gene>
    <name evidence="6" type="ORF">ACA1_152970</name>
</gene>
<evidence type="ECO:0000256" key="2">
    <source>
        <dbReference type="ARBA" id="ARBA00022679"/>
    </source>
</evidence>
<evidence type="ECO:0000259" key="5">
    <source>
        <dbReference type="PROSITE" id="PS50868"/>
    </source>
</evidence>
<dbReference type="VEuPathDB" id="AmoebaDB:ACA1_152970"/>
<dbReference type="InterPro" id="IPR053201">
    <property type="entry name" value="Flavunoidine_N-MTase"/>
</dbReference>
<dbReference type="SUPFAM" id="SSF82199">
    <property type="entry name" value="SET domain"/>
    <property type="match status" value="1"/>
</dbReference>
<dbReference type="PROSITE" id="PS50868">
    <property type="entry name" value="POST_SET"/>
    <property type="match status" value="1"/>
</dbReference>
<evidence type="ECO:0000259" key="4">
    <source>
        <dbReference type="PROSITE" id="PS50280"/>
    </source>
</evidence>
<dbReference type="GO" id="GO:0008168">
    <property type="term" value="F:methyltransferase activity"/>
    <property type="evidence" value="ECO:0007669"/>
    <property type="project" value="UniProtKB-KW"/>
</dbReference>
<evidence type="ECO:0000313" key="6">
    <source>
        <dbReference type="EMBL" id="ELR24098.1"/>
    </source>
</evidence>
<dbReference type="STRING" id="1257118.L8HHE2"/>
<name>L8HHE2_ACACF</name>
<feature type="domain" description="SET" evidence="4">
    <location>
        <begin position="5"/>
        <end position="144"/>
    </location>
</feature>
<sequence>MPLSPKVRVSTEGAIHGNGTALDKEVAGRGWFAAEDIKEGEVIWFMESWLEDKDSQPGIFVNMETIKSWPQEKQDQFWELGYQCGDDLFHGFPSDVELDEEGKKAIQENYVNHTCDGNAWYISDNELVALRDIKKGEEIAYDYALTECHEAFRLNCRCGTSKCRGTVTGDDWKLPELQQRYGRHFLPHILAKIDAAQPQPAQ</sequence>
<evidence type="ECO:0000313" key="7">
    <source>
        <dbReference type="Proteomes" id="UP000011083"/>
    </source>
</evidence>
<feature type="domain" description="Post-SET" evidence="5">
    <location>
        <begin position="152"/>
        <end position="168"/>
    </location>
</feature>
<keyword evidence="1" id="KW-0489">Methyltransferase</keyword>
<evidence type="ECO:0000256" key="3">
    <source>
        <dbReference type="ARBA" id="ARBA00022691"/>
    </source>
</evidence>
<keyword evidence="2" id="KW-0808">Transferase</keyword>
<dbReference type="Gene3D" id="2.170.270.10">
    <property type="entry name" value="SET domain"/>
    <property type="match status" value="1"/>
</dbReference>
<dbReference type="PANTHER" id="PTHR12350">
    <property type="entry name" value="HISTONE-LYSINE N-METHYLTRANSFERASE-RELATED"/>
    <property type="match status" value="1"/>
</dbReference>